<dbReference type="InterPro" id="IPR023606">
    <property type="entry name" value="CoA-Trfase_III_dom_1_sf"/>
</dbReference>
<reference evidence="3" key="2">
    <citation type="submission" date="2020-12" db="EMBL/GenBank/DDBJ databases">
        <authorList>
            <person name="Kanost M."/>
        </authorList>
    </citation>
    <scope>NUCLEOTIDE SEQUENCE</scope>
</reference>
<dbReference type="GO" id="GO:0008206">
    <property type="term" value="P:bile acid metabolic process"/>
    <property type="evidence" value="ECO:0007669"/>
    <property type="project" value="TreeGrafter"/>
</dbReference>
<evidence type="ECO:0000256" key="1">
    <source>
        <dbReference type="ARBA" id="ARBA00008383"/>
    </source>
</evidence>
<evidence type="ECO:0000256" key="2">
    <source>
        <dbReference type="SAM" id="MobiDB-lite"/>
    </source>
</evidence>
<dbReference type="AlphaFoldDB" id="A0A921ZQ94"/>
<comment type="caution">
    <text evidence="3">The sequence shown here is derived from an EMBL/GenBank/DDBJ whole genome shotgun (WGS) entry which is preliminary data.</text>
</comment>
<evidence type="ECO:0000313" key="3">
    <source>
        <dbReference type="EMBL" id="KAG6460892.1"/>
    </source>
</evidence>
<dbReference type="SUPFAM" id="SSF89796">
    <property type="entry name" value="CoA-transferase family III (CaiB/BaiF)"/>
    <property type="match status" value="1"/>
</dbReference>
<dbReference type="Gene3D" id="3.30.1540.10">
    <property type="entry name" value="formyl-coa transferase, domain 3"/>
    <property type="match status" value="1"/>
</dbReference>
<proteinExistence type="inferred from homology"/>
<evidence type="ECO:0008006" key="5">
    <source>
        <dbReference type="Google" id="ProtNLM"/>
    </source>
</evidence>
<evidence type="ECO:0000313" key="4">
    <source>
        <dbReference type="Proteomes" id="UP000791440"/>
    </source>
</evidence>
<dbReference type="PANTHER" id="PTHR48228">
    <property type="entry name" value="SUCCINYL-COA--D-CITRAMALATE COA-TRANSFERASE"/>
    <property type="match status" value="1"/>
</dbReference>
<dbReference type="InterPro" id="IPR003673">
    <property type="entry name" value="CoA-Trfase_fam_III"/>
</dbReference>
<gene>
    <name evidence="3" type="ORF">O3G_MSEX012267</name>
</gene>
<protein>
    <recommendedName>
        <fullName evidence="5">Alpha-methylacyl-CoA racemase</fullName>
    </recommendedName>
</protein>
<feature type="region of interest" description="Disordered" evidence="2">
    <location>
        <begin position="319"/>
        <end position="340"/>
    </location>
</feature>
<dbReference type="GO" id="GO:0005739">
    <property type="term" value="C:mitochondrion"/>
    <property type="evidence" value="ECO:0007669"/>
    <property type="project" value="TreeGrafter"/>
</dbReference>
<dbReference type="EMBL" id="JH668703">
    <property type="protein sequence ID" value="KAG6460893.1"/>
    <property type="molecule type" value="Genomic_DNA"/>
</dbReference>
<dbReference type="Pfam" id="PF02515">
    <property type="entry name" value="CoA_transf_3"/>
    <property type="match status" value="1"/>
</dbReference>
<dbReference type="InterPro" id="IPR050509">
    <property type="entry name" value="CoA-transferase_III"/>
</dbReference>
<comment type="similarity">
    <text evidence="1">Belongs to the CoA-transferase III family.</text>
</comment>
<sequence length="379" mass="41924">MMALTGIKVLEVMGLAPGPLCGTILADFGASVTVVQKTEPFPFDVMSRGKRMISVNLKSKEGVHIFKKLSASSDVVLDTFRPGVMEKLELGPEQLLKQNPRLIYARLTGYGQSGFCKNMAGHDINYVAMSGVLSLLSKNQEPPIPPINLLADFAGGSAMCVLGILLALFERTKSGKGQVLDASMTEGLSYVATWLFKSRDLPIWLGEAGTNVLDGGVPFYNTYKTNDGKFMAVGALEPQFYSNFLKGLQLCETEYSQIGDHEKCKKKFAEVFLSKTQEEWCQIFDNLDACVTPVLDFDSVDKYKYHTFRKSYNRDNDGKIVPEPAPRLSRTPGKSVGCESKSKAGQHTIEILKELGYEDNKIEEFIKKGHVYVNKKAQL</sequence>
<accession>A0A921ZQ94</accession>
<name>A0A921ZQ94_MANSE</name>
<reference evidence="3" key="1">
    <citation type="journal article" date="2016" name="Insect Biochem. Mol. Biol.">
        <title>Multifaceted biological insights from a draft genome sequence of the tobacco hornworm moth, Manduca sexta.</title>
        <authorList>
            <person name="Kanost M.R."/>
            <person name="Arrese E.L."/>
            <person name="Cao X."/>
            <person name="Chen Y.R."/>
            <person name="Chellapilla S."/>
            <person name="Goldsmith M.R."/>
            <person name="Grosse-Wilde E."/>
            <person name="Heckel D.G."/>
            <person name="Herndon N."/>
            <person name="Jiang H."/>
            <person name="Papanicolaou A."/>
            <person name="Qu J."/>
            <person name="Soulages J.L."/>
            <person name="Vogel H."/>
            <person name="Walters J."/>
            <person name="Waterhouse R.M."/>
            <person name="Ahn S.J."/>
            <person name="Almeida F.C."/>
            <person name="An C."/>
            <person name="Aqrawi P."/>
            <person name="Bretschneider A."/>
            <person name="Bryant W.B."/>
            <person name="Bucks S."/>
            <person name="Chao H."/>
            <person name="Chevignon G."/>
            <person name="Christen J.M."/>
            <person name="Clarke D.F."/>
            <person name="Dittmer N.T."/>
            <person name="Ferguson L.C.F."/>
            <person name="Garavelou S."/>
            <person name="Gordon K.H.J."/>
            <person name="Gunaratna R.T."/>
            <person name="Han Y."/>
            <person name="Hauser F."/>
            <person name="He Y."/>
            <person name="Heidel-Fischer H."/>
            <person name="Hirsh A."/>
            <person name="Hu Y."/>
            <person name="Jiang H."/>
            <person name="Kalra D."/>
            <person name="Klinner C."/>
            <person name="Konig C."/>
            <person name="Kovar C."/>
            <person name="Kroll A.R."/>
            <person name="Kuwar S.S."/>
            <person name="Lee S.L."/>
            <person name="Lehman R."/>
            <person name="Li K."/>
            <person name="Li Z."/>
            <person name="Liang H."/>
            <person name="Lovelace S."/>
            <person name="Lu Z."/>
            <person name="Mansfield J.H."/>
            <person name="McCulloch K.J."/>
            <person name="Mathew T."/>
            <person name="Morton B."/>
            <person name="Muzny D.M."/>
            <person name="Neunemann D."/>
            <person name="Ongeri F."/>
            <person name="Pauchet Y."/>
            <person name="Pu L.L."/>
            <person name="Pyrousis I."/>
            <person name="Rao X.J."/>
            <person name="Redding A."/>
            <person name="Roesel C."/>
            <person name="Sanchez-Gracia A."/>
            <person name="Schaack S."/>
            <person name="Shukla A."/>
            <person name="Tetreau G."/>
            <person name="Wang Y."/>
            <person name="Xiong G.H."/>
            <person name="Traut W."/>
            <person name="Walsh T.K."/>
            <person name="Worley K.C."/>
            <person name="Wu D."/>
            <person name="Wu W."/>
            <person name="Wu Y.Q."/>
            <person name="Zhang X."/>
            <person name="Zou Z."/>
            <person name="Zucker H."/>
            <person name="Briscoe A.D."/>
            <person name="Burmester T."/>
            <person name="Clem R.J."/>
            <person name="Feyereisen R."/>
            <person name="Grimmelikhuijzen C.J.P."/>
            <person name="Hamodrakas S.J."/>
            <person name="Hansson B.S."/>
            <person name="Huguet E."/>
            <person name="Jermiin L.S."/>
            <person name="Lan Q."/>
            <person name="Lehman H.K."/>
            <person name="Lorenzen M."/>
            <person name="Merzendorfer H."/>
            <person name="Michalopoulos I."/>
            <person name="Morton D.B."/>
            <person name="Muthukrishnan S."/>
            <person name="Oakeshott J.G."/>
            <person name="Palmer W."/>
            <person name="Park Y."/>
            <person name="Passarelli A.L."/>
            <person name="Rozas J."/>
            <person name="Schwartz L.M."/>
            <person name="Smith W."/>
            <person name="Southgate A."/>
            <person name="Vilcinskas A."/>
            <person name="Vogt R."/>
            <person name="Wang P."/>
            <person name="Werren J."/>
            <person name="Yu X.Q."/>
            <person name="Zhou J.J."/>
            <person name="Brown S.J."/>
            <person name="Scherer S.E."/>
            <person name="Richards S."/>
            <person name="Blissard G.W."/>
        </authorList>
    </citation>
    <scope>NUCLEOTIDE SEQUENCE</scope>
</reference>
<dbReference type="InterPro" id="IPR044855">
    <property type="entry name" value="CoA-Trfase_III_dom3_sf"/>
</dbReference>
<dbReference type="GO" id="GO:0008111">
    <property type="term" value="F:alpha-methylacyl-CoA racemase activity"/>
    <property type="evidence" value="ECO:0007669"/>
    <property type="project" value="TreeGrafter"/>
</dbReference>
<dbReference type="EMBL" id="JH668703">
    <property type="protein sequence ID" value="KAG6460892.1"/>
    <property type="molecule type" value="Genomic_DNA"/>
</dbReference>
<keyword evidence="4" id="KW-1185">Reference proteome</keyword>
<dbReference type="PANTHER" id="PTHR48228:SF5">
    <property type="entry name" value="ALPHA-METHYLACYL-COA RACEMASE"/>
    <property type="match status" value="1"/>
</dbReference>
<dbReference type="Gene3D" id="3.40.50.10540">
    <property type="entry name" value="Crotonobetainyl-coa:carnitine coa-transferase, domain 1"/>
    <property type="match status" value="1"/>
</dbReference>
<dbReference type="Proteomes" id="UP000791440">
    <property type="component" value="Unassembled WGS sequence"/>
</dbReference>
<organism evidence="3 4">
    <name type="scientific">Manduca sexta</name>
    <name type="common">Tobacco hawkmoth</name>
    <name type="synonym">Tobacco hornworm</name>
    <dbReference type="NCBI Taxonomy" id="7130"/>
    <lineage>
        <taxon>Eukaryota</taxon>
        <taxon>Metazoa</taxon>
        <taxon>Ecdysozoa</taxon>
        <taxon>Arthropoda</taxon>
        <taxon>Hexapoda</taxon>
        <taxon>Insecta</taxon>
        <taxon>Pterygota</taxon>
        <taxon>Neoptera</taxon>
        <taxon>Endopterygota</taxon>
        <taxon>Lepidoptera</taxon>
        <taxon>Glossata</taxon>
        <taxon>Ditrysia</taxon>
        <taxon>Bombycoidea</taxon>
        <taxon>Sphingidae</taxon>
        <taxon>Sphinginae</taxon>
        <taxon>Sphingini</taxon>
        <taxon>Manduca</taxon>
    </lineage>
</organism>